<dbReference type="EMBL" id="JBANQN010000012">
    <property type="protein sequence ID" value="KAK6773863.1"/>
    <property type="molecule type" value="Genomic_DNA"/>
</dbReference>
<dbReference type="Proteomes" id="UP001371456">
    <property type="component" value="Unassembled WGS sequence"/>
</dbReference>
<keyword evidence="3" id="KW-1185">Reference proteome</keyword>
<evidence type="ECO:0000256" key="1">
    <source>
        <dbReference type="SAM" id="MobiDB-lite"/>
    </source>
</evidence>
<protein>
    <submittedName>
        <fullName evidence="2">Uncharacterized protein</fullName>
    </submittedName>
</protein>
<sequence>MVNTRYNGVRPVAPINEPVEESATSGHKRGSGRGRESGRGRGRLRPTRGGAPVENVPRKEAPPAPQEEVEENVEIEDEEDVRQEKGASAGNTDITPLDTMLAKHIMTFLKGLVGPSVFPTVQAA</sequence>
<feature type="region of interest" description="Disordered" evidence="1">
    <location>
        <begin position="1"/>
        <end position="94"/>
    </location>
</feature>
<dbReference type="AlphaFoldDB" id="A0AAN8Y1S9"/>
<organism evidence="2 3">
    <name type="scientific">Solanum bulbocastanum</name>
    <name type="common">Wild potato</name>
    <dbReference type="NCBI Taxonomy" id="147425"/>
    <lineage>
        <taxon>Eukaryota</taxon>
        <taxon>Viridiplantae</taxon>
        <taxon>Streptophyta</taxon>
        <taxon>Embryophyta</taxon>
        <taxon>Tracheophyta</taxon>
        <taxon>Spermatophyta</taxon>
        <taxon>Magnoliopsida</taxon>
        <taxon>eudicotyledons</taxon>
        <taxon>Gunneridae</taxon>
        <taxon>Pentapetalae</taxon>
        <taxon>asterids</taxon>
        <taxon>lamiids</taxon>
        <taxon>Solanales</taxon>
        <taxon>Solanaceae</taxon>
        <taxon>Solanoideae</taxon>
        <taxon>Solaneae</taxon>
        <taxon>Solanum</taxon>
    </lineage>
</organism>
<name>A0AAN8Y1S9_SOLBU</name>
<gene>
    <name evidence="2" type="ORF">RDI58_029102</name>
</gene>
<evidence type="ECO:0000313" key="3">
    <source>
        <dbReference type="Proteomes" id="UP001371456"/>
    </source>
</evidence>
<reference evidence="2 3" key="1">
    <citation type="submission" date="2024-02" db="EMBL/GenBank/DDBJ databases">
        <title>de novo genome assembly of Solanum bulbocastanum strain 11H21.</title>
        <authorList>
            <person name="Hosaka A.J."/>
        </authorList>
    </citation>
    <scope>NUCLEOTIDE SEQUENCE [LARGE SCALE GENOMIC DNA]</scope>
    <source>
        <tissue evidence="2">Young leaves</tissue>
    </source>
</reference>
<feature type="compositionally biased region" description="Acidic residues" evidence="1">
    <location>
        <begin position="67"/>
        <end position="81"/>
    </location>
</feature>
<comment type="caution">
    <text evidence="2">The sequence shown here is derived from an EMBL/GenBank/DDBJ whole genome shotgun (WGS) entry which is preliminary data.</text>
</comment>
<proteinExistence type="predicted"/>
<accession>A0AAN8Y1S9</accession>
<evidence type="ECO:0000313" key="2">
    <source>
        <dbReference type="EMBL" id="KAK6773863.1"/>
    </source>
</evidence>